<accession>A0A1Z3NBY8</accession>
<name>A0A1Z3NBY8_BDEBC</name>
<evidence type="ECO:0000256" key="1">
    <source>
        <dbReference type="SAM" id="SignalP"/>
    </source>
</evidence>
<evidence type="ECO:0000313" key="2">
    <source>
        <dbReference type="EMBL" id="ASD64989.1"/>
    </source>
</evidence>
<proteinExistence type="predicted"/>
<reference evidence="2 3" key="1">
    <citation type="submission" date="2017-04" db="EMBL/GenBank/DDBJ databases">
        <title>Whole genome sequence of Bdellovibrio bacteriovorus strain SSB218315.</title>
        <authorList>
            <person name="Oyedara O."/>
            <person name="Rodriguez-Perez M.A."/>
        </authorList>
    </citation>
    <scope>NUCLEOTIDE SEQUENCE [LARGE SCALE GENOMIC DNA]</scope>
    <source>
        <strain evidence="2 3">SSB218315</strain>
    </source>
</reference>
<keyword evidence="1" id="KW-0732">Signal</keyword>
<feature type="chain" id="PRO_5012667282" evidence="1">
    <location>
        <begin position="23"/>
        <end position="166"/>
    </location>
</feature>
<protein>
    <submittedName>
        <fullName evidence="2">Uncharacterized protein</fullName>
    </submittedName>
</protein>
<dbReference type="Proteomes" id="UP000197003">
    <property type="component" value="Chromosome"/>
</dbReference>
<feature type="signal peptide" evidence="1">
    <location>
        <begin position="1"/>
        <end position="22"/>
    </location>
</feature>
<organism evidence="2 3">
    <name type="scientific">Bdellovibrio bacteriovorus</name>
    <dbReference type="NCBI Taxonomy" id="959"/>
    <lineage>
        <taxon>Bacteria</taxon>
        <taxon>Pseudomonadati</taxon>
        <taxon>Bdellovibrionota</taxon>
        <taxon>Bdellovibrionia</taxon>
        <taxon>Bdellovibrionales</taxon>
        <taxon>Pseudobdellovibrionaceae</taxon>
        <taxon>Bdellovibrio</taxon>
    </lineage>
</organism>
<sequence length="166" mass="19069">MKKKIVLAMAVIMVLGSVKAMAENFEQDEIYREIQLGKVEATEAANGCEECALNTDGKLDAVEFDNLNQLTKTYAAEEDMKERQLISEVSVKISKIERLKDVSQPQLNKEVLRTVSEAKKLRDMNKHNSKMLQKLSGDLDERWQSLNEMDERNQIQGLRVHPELRY</sequence>
<dbReference type="RefSeq" id="WP_088566410.1">
    <property type="nucleotide sequence ID" value="NZ_CP020946.1"/>
</dbReference>
<dbReference type="EMBL" id="CP020946">
    <property type="protein sequence ID" value="ASD64989.1"/>
    <property type="molecule type" value="Genomic_DNA"/>
</dbReference>
<gene>
    <name evidence="2" type="ORF">B9G79_16150</name>
</gene>
<dbReference type="OrthoDB" id="5293661at2"/>
<evidence type="ECO:0000313" key="3">
    <source>
        <dbReference type="Proteomes" id="UP000197003"/>
    </source>
</evidence>
<dbReference type="AlphaFoldDB" id="A0A1Z3NBY8"/>